<feature type="compositionally biased region" description="Polar residues" evidence="1">
    <location>
        <begin position="31"/>
        <end position="51"/>
    </location>
</feature>
<dbReference type="AlphaFoldDB" id="W9CNY6"/>
<feature type="compositionally biased region" description="Basic and acidic residues" evidence="1">
    <location>
        <begin position="465"/>
        <end position="479"/>
    </location>
</feature>
<dbReference type="OrthoDB" id="3534872at2759"/>
<keyword evidence="3" id="KW-1185">Reference proteome</keyword>
<reference evidence="2 3" key="1">
    <citation type="journal article" date="2014" name="Genome Announc.">
        <title>Draft genome sequence of Sclerotinia borealis, a psychrophilic plant pathogenic fungus.</title>
        <authorList>
            <person name="Mardanov A.V."/>
            <person name="Beletsky A.V."/>
            <person name="Kadnikov V.V."/>
            <person name="Ignatov A.N."/>
            <person name="Ravin N.V."/>
        </authorList>
    </citation>
    <scope>NUCLEOTIDE SEQUENCE [LARGE SCALE GENOMIC DNA]</scope>
    <source>
        <strain evidence="3">F-4157</strain>
    </source>
</reference>
<sequence>MSNSFDSSFQEPNDMDYEYELQSEMPAPSPMSLNGRQFTVNLKPPMSQNTKSAIGNAHSQVKAPKQSILDSTTPLAVRLQNLKLGKHHATSQTADKASFDLDLAEDLEKDFEDAWNEQSGDGDDGSMVVERNTPKSNRRPKQTTSHQKSKPRVQPVIDAGPTIICRQCKMAYRYRLSETWAPGQRPPRLVTPYSKKTQSHLHIATCVNCSFGTCLACGEAPHLKQCTFSDTRVAWYALCSVDEAVISYRQTSPYLTSLHNARDVQPVLLQALTTLNATVSRNGTSTFGFDQLLRKSMLLDLIADIMRDTTVENIELSPLLIQTWELVNMVAKHSELRDTLFEQRQTLKETSLGLRKLVFPLVLLPVRQSSNINPSNRPVGTYSCWSLLQRCSEVAKQYIHANHDDVWSAATLAQRVIEVYEIMASKVPSKPLLPEKTHSTQHLEVFAAGLRDLYRIGTLRNTQENKIDVQGKTDSESPQKKRGRKREAGQGQGQDQGMADRGGKRQKVVSI</sequence>
<organism evidence="2 3">
    <name type="scientific">Sclerotinia borealis (strain F-4128)</name>
    <dbReference type="NCBI Taxonomy" id="1432307"/>
    <lineage>
        <taxon>Eukaryota</taxon>
        <taxon>Fungi</taxon>
        <taxon>Dikarya</taxon>
        <taxon>Ascomycota</taxon>
        <taxon>Pezizomycotina</taxon>
        <taxon>Leotiomycetes</taxon>
        <taxon>Helotiales</taxon>
        <taxon>Sclerotiniaceae</taxon>
        <taxon>Sclerotinia</taxon>
    </lineage>
</organism>
<feature type="compositionally biased region" description="Basic residues" evidence="1">
    <location>
        <begin position="136"/>
        <end position="151"/>
    </location>
</feature>
<protein>
    <submittedName>
        <fullName evidence="2">Uncharacterized protein</fullName>
    </submittedName>
</protein>
<feature type="region of interest" description="Disordered" evidence="1">
    <location>
        <begin position="115"/>
        <end position="153"/>
    </location>
</feature>
<dbReference type="EMBL" id="AYSA01000144">
    <property type="protein sequence ID" value="ESZ96309.1"/>
    <property type="molecule type" value="Genomic_DNA"/>
</dbReference>
<proteinExistence type="predicted"/>
<name>W9CNY6_SCLBF</name>
<evidence type="ECO:0000256" key="1">
    <source>
        <dbReference type="SAM" id="MobiDB-lite"/>
    </source>
</evidence>
<dbReference type="Proteomes" id="UP000019487">
    <property type="component" value="Unassembled WGS sequence"/>
</dbReference>
<evidence type="ECO:0000313" key="3">
    <source>
        <dbReference type="Proteomes" id="UP000019487"/>
    </source>
</evidence>
<gene>
    <name evidence="2" type="ORF">SBOR_3302</name>
</gene>
<feature type="region of interest" description="Disordered" evidence="1">
    <location>
        <begin position="465"/>
        <end position="511"/>
    </location>
</feature>
<feature type="region of interest" description="Disordered" evidence="1">
    <location>
        <begin position="25"/>
        <end position="51"/>
    </location>
</feature>
<feature type="compositionally biased region" description="Acidic residues" evidence="1">
    <location>
        <begin position="115"/>
        <end position="124"/>
    </location>
</feature>
<dbReference type="HOGENOM" id="CLU_622817_0_0_1"/>
<comment type="caution">
    <text evidence="2">The sequence shown here is derived from an EMBL/GenBank/DDBJ whole genome shotgun (WGS) entry which is preliminary data.</text>
</comment>
<evidence type="ECO:0000313" key="2">
    <source>
        <dbReference type="EMBL" id="ESZ96309.1"/>
    </source>
</evidence>
<accession>W9CNY6</accession>